<reference evidence="2 3" key="1">
    <citation type="submission" date="2015-11" db="EMBL/GenBank/DDBJ databases">
        <title>Expanding the genomic diversity of Burkholderia species for the development of highly accurate diagnostics.</title>
        <authorList>
            <person name="Sahl J."/>
            <person name="Keim P."/>
            <person name="Wagner D."/>
        </authorList>
    </citation>
    <scope>NUCLEOTIDE SEQUENCE [LARGE SCALE GENOMIC DNA]</scope>
    <source>
        <strain evidence="2 3">MSMB2087WGS</strain>
    </source>
</reference>
<name>A0A119J0I0_9BURK</name>
<dbReference type="EMBL" id="LPHD01000093">
    <property type="protein sequence ID" value="KWA80843.1"/>
    <property type="molecule type" value="Genomic_DNA"/>
</dbReference>
<dbReference type="InterPro" id="IPR003593">
    <property type="entry name" value="AAA+_ATPase"/>
</dbReference>
<dbReference type="InterPro" id="IPR027417">
    <property type="entry name" value="P-loop_NTPase"/>
</dbReference>
<proteinExistence type="predicted"/>
<dbReference type="Pfam" id="PF01695">
    <property type="entry name" value="IstB_IS21"/>
    <property type="match status" value="1"/>
</dbReference>
<dbReference type="SUPFAM" id="SSF52540">
    <property type="entry name" value="P-loop containing nucleoside triphosphate hydrolases"/>
    <property type="match status" value="1"/>
</dbReference>
<dbReference type="AlphaFoldDB" id="A0A119J0I0"/>
<dbReference type="PANTHER" id="PTHR30050:SF4">
    <property type="entry name" value="ATP-BINDING PROTEIN RV3427C IN INSERTION SEQUENCE-RELATED"/>
    <property type="match status" value="1"/>
</dbReference>
<dbReference type="InterPro" id="IPR002611">
    <property type="entry name" value="IstB_ATP-bd"/>
</dbReference>
<organism evidence="2 3">
    <name type="scientific">Burkholderia ubonensis</name>
    <dbReference type="NCBI Taxonomy" id="101571"/>
    <lineage>
        <taxon>Bacteria</taxon>
        <taxon>Pseudomonadati</taxon>
        <taxon>Pseudomonadota</taxon>
        <taxon>Betaproteobacteria</taxon>
        <taxon>Burkholderiales</taxon>
        <taxon>Burkholderiaceae</taxon>
        <taxon>Burkholderia</taxon>
        <taxon>Burkholderia cepacia complex</taxon>
    </lineage>
</organism>
<evidence type="ECO:0000313" key="2">
    <source>
        <dbReference type="EMBL" id="KWA80843.1"/>
    </source>
</evidence>
<evidence type="ECO:0000259" key="1">
    <source>
        <dbReference type="SMART" id="SM00382"/>
    </source>
</evidence>
<dbReference type="PANTHER" id="PTHR30050">
    <property type="entry name" value="CHROMOSOMAL REPLICATION INITIATOR PROTEIN DNAA"/>
    <property type="match status" value="1"/>
</dbReference>
<evidence type="ECO:0000313" key="3">
    <source>
        <dbReference type="Proteomes" id="UP000060630"/>
    </source>
</evidence>
<feature type="domain" description="AAA+ ATPase" evidence="1">
    <location>
        <begin position="55"/>
        <end position="153"/>
    </location>
</feature>
<dbReference type="Gene3D" id="3.40.50.300">
    <property type="entry name" value="P-loop containing nucleotide triphosphate hydrolases"/>
    <property type="match status" value="1"/>
</dbReference>
<dbReference type="CDD" id="cd00009">
    <property type="entry name" value="AAA"/>
    <property type="match status" value="1"/>
</dbReference>
<dbReference type="GO" id="GO:0006260">
    <property type="term" value="P:DNA replication"/>
    <property type="evidence" value="ECO:0007669"/>
    <property type="project" value="TreeGrafter"/>
</dbReference>
<accession>A0A119J0I0</accession>
<dbReference type="GO" id="GO:0005524">
    <property type="term" value="F:ATP binding"/>
    <property type="evidence" value="ECO:0007669"/>
    <property type="project" value="InterPro"/>
</dbReference>
<protein>
    <recommendedName>
        <fullName evidence="1">AAA+ ATPase domain-containing protein</fullName>
    </recommendedName>
</protein>
<sequence length="163" mass="18239">MRWEEAERTNRSLQRRIRSSKLGKFKALADFDWEWPKRIDRVAVEELMSLGFLENATNIVFTGPNGVGKSTLALNVAHQALIAGSRVMFCSAGAMLGELAALDSDSALRRRLHYYTSPDVLLIDEVGYLPYSNRHAAASIALLTRPVDFVRLLLFGVLEESPM</sequence>
<gene>
    <name evidence="2" type="ORF">WL29_29005</name>
</gene>
<dbReference type="SMART" id="SM00382">
    <property type="entry name" value="AAA"/>
    <property type="match status" value="1"/>
</dbReference>
<feature type="non-terminal residue" evidence="2">
    <location>
        <position position="163"/>
    </location>
</feature>
<comment type="caution">
    <text evidence="2">The sequence shown here is derived from an EMBL/GenBank/DDBJ whole genome shotgun (WGS) entry which is preliminary data.</text>
</comment>
<dbReference type="Proteomes" id="UP000060630">
    <property type="component" value="Unassembled WGS sequence"/>
</dbReference>